<evidence type="ECO:0000313" key="3">
    <source>
        <dbReference type="EMBL" id="EER01722.1"/>
    </source>
</evidence>
<name>C5LNH1_PERM5</name>
<feature type="region of interest" description="Disordered" evidence="2">
    <location>
        <begin position="138"/>
        <end position="157"/>
    </location>
</feature>
<dbReference type="AlphaFoldDB" id="C5LNH1"/>
<keyword evidence="1" id="KW-0175">Coiled coil</keyword>
<evidence type="ECO:0000313" key="4">
    <source>
        <dbReference type="Proteomes" id="UP000007800"/>
    </source>
</evidence>
<accession>C5LNH1</accession>
<gene>
    <name evidence="3" type="ORF">Pmar_PMAR008188</name>
</gene>
<proteinExistence type="predicted"/>
<dbReference type="InParanoid" id="C5LNH1"/>
<keyword evidence="4" id="KW-1185">Reference proteome</keyword>
<dbReference type="Proteomes" id="UP000007800">
    <property type="component" value="Unassembled WGS sequence"/>
</dbReference>
<dbReference type="PANTHER" id="PTHR37028:SF4">
    <property type="entry name" value="ALMS MOTIF DOMAIN-CONTAINING PROTEIN"/>
    <property type="match status" value="1"/>
</dbReference>
<organism evidence="4">
    <name type="scientific">Perkinsus marinus (strain ATCC 50983 / TXsc)</name>
    <dbReference type="NCBI Taxonomy" id="423536"/>
    <lineage>
        <taxon>Eukaryota</taxon>
        <taxon>Sar</taxon>
        <taxon>Alveolata</taxon>
        <taxon>Perkinsozoa</taxon>
        <taxon>Perkinsea</taxon>
        <taxon>Perkinsida</taxon>
        <taxon>Perkinsidae</taxon>
        <taxon>Perkinsus</taxon>
    </lineage>
</organism>
<evidence type="ECO:0000256" key="1">
    <source>
        <dbReference type="SAM" id="Coils"/>
    </source>
</evidence>
<feature type="coiled-coil region" evidence="1">
    <location>
        <begin position="78"/>
        <end position="130"/>
    </location>
</feature>
<protein>
    <submittedName>
        <fullName evidence="3">Uncharacterized protein</fullName>
    </submittedName>
</protein>
<dbReference type="RefSeq" id="XP_002769004.1">
    <property type="nucleotide sequence ID" value="XM_002768958.1"/>
</dbReference>
<dbReference type="OrthoDB" id="10681548at2759"/>
<feature type="compositionally biased region" description="Basic and acidic residues" evidence="2">
    <location>
        <begin position="232"/>
        <end position="242"/>
    </location>
</feature>
<dbReference type="GeneID" id="9040297"/>
<evidence type="ECO:0000256" key="2">
    <source>
        <dbReference type="SAM" id="MobiDB-lite"/>
    </source>
</evidence>
<feature type="region of interest" description="Disordered" evidence="2">
    <location>
        <begin position="215"/>
        <end position="242"/>
    </location>
</feature>
<dbReference type="PANTHER" id="PTHR37028">
    <property type="entry name" value="UNNAMED PRODUCT-RELATED"/>
    <property type="match status" value="1"/>
</dbReference>
<reference evidence="3 4" key="1">
    <citation type="submission" date="2008-07" db="EMBL/GenBank/DDBJ databases">
        <authorList>
            <person name="El-Sayed N."/>
            <person name="Caler E."/>
            <person name="Inman J."/>
            <person name="Amedeo P."/>
            <person name="Hass B."/>
            <person name="Wortman J."/>
        </authorList>
    </citation>
    <scope>NUCLEOTIDE SEQUENCE [LARGE SCALE GENOMIC DNA]</scope>
    <source>
        <strain evidence="4">ATCC 50983 / TXsc</strain>
    </source>
</reference>
<dbReference type="EMBL" id="GG683778">
    <property type="protein sequence ID" value="EER01722.1"/>
    <property type="molecule type" value="Genomic_DNA"/>
</dbReference>
<sequence>MAGLDGVTPVVPALLTPEAAKRLLEQRRSVEMREELWRLSRVDSTRPYAVRIIVITVPYRPLPPPSRRLLGLPLVVVLRQQQQQLGLMQLNIMAWQEEGGAVYSRHEAWLMKREEKLEERRREKEEASMKECVFKPKTTTTGRRGSKMGPQHVKAWEERRKAREIAGEAMKEEKEIAACAFKPYTNPVRRSMRHAREYMQTNVFDRLASHGRVLADGEKSDGMPTGRVGMSKRSEEEMQHIM</sequence>